<dbReference type="AlphaFoldDB" id="A0A1M3TB59"/>
<proteinExistence type="predicted"/>
<organism evidence="2 3">
    <name type="scientific">Aspergillus luchuensis (strain CBS 106.47)</name>
    <dbReference type="NCBI Taxonomy" id="1137211"/>
    <lineage>
        <taxon>Eukaryota</taxon>
        <taxon>Fungi</taxon>
        <taxon>Dikarya</taxon>
        <taxon>Ascomycota</taxon>
        <taxon>Pezizomycotina</taxon>
        <taxon>Eurotiomycetes</taxon>
        <taxon>Eurotiomycetidae</taxon>
        <taxon>Eurotiales</taxon>
        <taxon>Aspergillaceae</taxon>
        <taxon>Aspergillus</taxon>
        <taxon>Aspergillus subgen. Circumdati</taxon>
    </lineage>
</organism>
<dbReference type="SUPFAM" id="SSF48403">
    <property type="entry name" value="Ankyrin repeat"/>
    <property type="match status" value="1"/>
</dbReference>
<evidence type="ECO:0000256" key="1">
    <source>
        <dbReference type="SAM" id="MobiDB-lite"/>
    </source>
</evidence>
<gene>
    <name evidence="2" type="ORF">ASPFODRAFT_297525</name>
</gene>
<feature type="region of interest" description="Disordered" evidence="1">
    <location>
        <begin position="32"/>
        <end position="83"/>
    </location>
</feature>
<sequence length="609" mass="69142">MPPRVALRDCRERVPQGPYGWDKSLRSVHVVSSKDQQIDENHIRPIGVLKRQPTLGGEGDDGSEGEEDDDDDEEGEGTFLHVSSEERKLRDITRRHRDICKKYVQIKSKAKSVEQYFGGPEVFHRFLEENGDVLGAVGEKGETLLHHFARQRKGQLLVRHLVGNFPELVHQKNWNGYTAPHIAGVQDTCNQQFIKAILKTREKIPALHQECGNGNLLHIILQSMLPIVEIVHNALKEVSDAQQRHKILEDLFACRDKKGQTPLHVAINTIARHNTGLTTPDIPPMIRFISFALAENPQALSHTDNIGRTPLHVAVKAIGDSFASPPPSQPSPNIEYLIDWVQDLTTRCPREFYKRTEDNRLPYELLGSAKNYTVLRKLSEDIKRLYMRELSVDELKEILYDVRTVGTQPHSSGPGGEKTIYFDLSNDAENNYTYKRLTRLARHVQFESILHHVDLPCLTVSGGENLLEEPQSDQEESRRMSSLPGRVDFVKVFQWLRSKGVSEIIDVSVVDDFNTPHCEEAIEMALRGFGVEILNWNRFDMPSDAIFNAAPGVRELYLYSSSNNEVLRGWSAPGGLEKLKRVRADKFLILKHVLMTGYSWKNFTSASNE</sequence>
<dbReference type="PANTHER" id="PTHR24121">
    <property type="entry name" value="NO MECHANORECEPTOR POTENTIAL C, ISOFORM D-RELATED"/>
    <property type="match status" value="1"/>
</dbReference>
<dbReference type="VEuPathDB" id="FungiDB:ASPFODRAFT_297525"/>
<reference evidence="3" key="1">
    <citation type="journal article" date="2017" name="Genome Biol.">
        <title>Comparative genomics reveals high biological diversity and specific adaptations in the industrially and medically important fungal genus Aspergillus.</title>
        <authorList>
            <person name="de Vries R.P."/>
            <person name="Riley R."/>
            <person name="Wiebenga A."/>
            <person name="Aguilar-Osorio G."/>
            <person name="Amillis S."/>
            <person name="Uchima C.A."/>
            <person name="Anderluh G."/>
            <person name="Asadollahi M."/>
            <person name="Askin M."/>
            <person name="Barry K."/>
            <person name="Battaglia E."/>
            <person name="Bayram O."/>
            <person name="Benocci T."/>
            <person name="Braus-Stromeyer S.A."/>
            <person name="Caldana C."/>
            <person name="Canovas D."/>
            <person name="Cerqueira G.C."/>
            <person name="Chen F."/>
            <person name="Chen W."/>
            <person name="Choi C."/>
            <person name="Clum A."/>
            <person name="Dos Santos R.A."/>
            <person name="Damasio A.R."/>
            <person name="Diallinas G."/>
            <person name="Emri T."/>
            <person name="Fekete E."/>
            <person name="Flipphi M."/>
            <person name="Freyberg S."/>
            <person name="Gallo A."/>
            <person name="Gournas C."/>
            <person name="Habgood R."/>
            <person name="Hainaut M."/>
            <person name="Harispe M.L."/>
            <person name="Henrissat B."/>
            <person name="Hilden K.S."/>
            <person name="Hope R."/>
            <person name="Hossain A."/>
            <person name="Karabika E."/>
            <person name="Karaffa L."/>
            <person name="Karanyi Z."/>
            <person name="Krasevec N."/>
            <person name="Kuo A."/>
            <person name="Kusch H."/>
            <person name="LaButti K."/>
            <person name="Lagendijk E.L."/>
            <person name="Lapidus A."/>
            <person name="Levasseur A."/>
            <person name="Lindquist E."/>
            <person name="Lipzen A."/>
            <person name="Logrieco A.F."/>
            <person name="MacCabe A."/>
            <person name="Maekelae M.R."/>
            <person name="Malavazi I."/>
            <person name="Melin P."/>
            <person name="Meyer V."/>
            <person name="Mielnichuk N."/>
            <person name="Miskei M."/>
            <person name="Molnar A.P."/>
            <person name="Mule G."/>
            <person name="Ngan C.Y."/>
            <person name="Orejas M."/>
            <person name="Orosz E."/>
            <person name="Ouedraogo J.P."/>
            <person name="Overkamp K.M."/>
            <person name="Park H.-S."/>
            <person name="Perrone G."/>
            <person name="Piumi F."/>
            <person name="Punt P.J."/>
            <person name="Ram A.F."/>
            <person name="Ramon A."/>
            <person name="Rauscher S."/>
            <person name="Record E."/>
            <person name="Riano-Pachon D.M."/>
            <person name="Robert V."/>
            <person name="Roehrig J."/>
            <person name="Ruller R."/>
            <person name="Salamov A."/>
            <person name="Salih N.S."/>
            <person name="Samson R.A."/>
            <person name="Sandor E."/>
            <person name="Sanguinetti M."/>
            <person name="Schuetze T."/>
            <person name="Sepcic K."/>
            <person name="Shelest E."/>
            <person name="Sherlock G."/>
            <person name="Sophianopoulou V."/>
            <person name="Squina F.M."/>
            <person name="Sun H."/>
            <person name="Susca A."/>
            <person name="Todd R.B."/>
            <person name="Tsang A."/>
            <person name="Unkles S.E."/>
            <person name="van de Wiele N."/>
            <person name="van Rossen-Uffink D."/>
            <person name="Oliveira J.V."/>
            <person name="Vesth T.C."/>
            <person name="Visser J."/>
            <person name="Yu J.-H."/>
            <person name="Zhou M."/>
            <person name="Andersen M.R."/>
            <person name="Archer D.B."/>
            <person name="Baker S.E."/>
            <person name="Benoit I."/>
            <person name="Brakhage A.A."/>
            <person name="Braus G.H."/>
            <person name="Fischer R."/>
            <person name="Frisvad J.C."/>
            <person name="Goldman G.H."/>
            <person name="Houbraken J."/>
            <person name="Oakley B."/>
            <person name="Pocsi I."/>
            <person name="Scazzocchio C."/>
            <person name="Seiboth B."/>
            <person name="vanKuyk P.A."/>
            <person name="Wortman J."/>
            <person name="Dyer P.S."/>
            <person name="Grigoriev I.V."/>
        </authorList>
    </citation>
    <scope>NUCLEOTIDE SEQUENCE [LARGE SCALE GENOMIC DNA]</scope>
    <source>
        <strain evidence="3">CBS 106.47</strain>
    </source>
</reference>
<dbReference type="PANTHER" id="PTHR24121:SF23">
    <property type="entry name" value="NO MECHANORECEPTOR POTENTIAL C, ISOFORM H"/>
    <property type="match status" value="1"/>
</dbReference>
<protein>
    <submittedName>
        <fullName evidence="2">Uncharacterized protein</fullName>
    </submittedName>
</protein>
<dbReference type="EMBL" id="KV878245">
    <property type="protein sequence ID" value="OJZ83992.1"/>
    <property type="molecule type" value="Genomic_DNA"/>
</dbReference>
<dbReference type="InterPro" id="IPR036770">
    <property type="entry name" value="Ankyrin_rpt-contain_sf"/>
</dbReference>
<name>A0A1M3TB59_ASPLC</name>
<accession>A0A1M3TB59</accession>
<evidence type="ECO:0000313" key="3">
    <source>
        <dbReference type="Proteomes" id="UP000184063"/>
    </source>
</evidence>
<feature type="compositionally biased region" description="Acidic residues" evidence="1">
    <location>
        <begin position="58"/>
        <end position="76"/>
    </location>
</feature>
<dbReference type="Gene3D" id="1.25.40.20">
    <property type="entry name" value="Ankyrin repeat-containing domain"/>
    <property type="match status" value="1"/>
</dbReference>
<evidence type="ECO:0000313" key="2">
    <source>
        <dbReference type="EMBL" id="OJZ83992.1"/>
    </source>
</evidence>
<dbReference type="Proteomes" id="UP000184063">
    <property type="component" value="Unassembled WGS sequence"/>
</dbReference>